<sequence>MRNLSQTSNRHSTSSWPKQNFTCTKKDKTCTSSILQALQALCIPPTACLSITDDLFTATCKPSPNPNPGQGPFRKMDEALMTNRSIINLASTVLQCPCSATPSVQLLLVTICDRLVAWYRAMMRSEDNFAPVGFMSVQDDDERIVPLPIMIGGFAVDPVIQMRMREQLVCGELGRVEELIRRFAERVQETRESLDVGQGEKIFEILNSLLRDQLRAKACVMRRVV</sequence>
<evidence type="ECO:0000313" key="8">
    <source>
        <dbReference type="Proteomes" id="UP001149074"/>
    </source>
</evidence>
<organism evidence="7 8">
    <name type="scientific">Penicillium argentinense</name>
    <dbReference type="NCBI Taxonomy" id="1131581"/>
    <lineage>
        <taxon>Eukaryota</taxon>
        <taxon>Fungi</taxon>
        <taxon>Dikarya</taxon>
        <taxon>Ascomycota</taxon>
        <taxon>Pezizomycotina</taxon>
        <taxon>Eurotiomycetes</taxon>
        <taxon>Eurotiomycetidae</taxon>
        <taxon>Eurotiales</taxon>
        <taxon>Aspergillaceae</taxon>
        <taxon>Penicillium</taxon>
    </lineage>
</organism>
<dbReference type="Pfam" id="PF08493">
    <property type="entry name" value="AflR"/>
    <property type="match status" value="1"/>
</dbReference>
<dbReference type="GeneID" id="81359362"/>
<keyword evidence="1" id="KW-0479">Metal-binding</keyword>
<dbReference type="GO" id="GO:0046872">
    <property type="term" value="F:metal ion binding"/>
    <property type="evidence" value="ECO:0007669"/>
    <property type="project" value="UniProtKB-KW"/>
</dbReference>
<keyword evidence="8" id="KW-1185">Reference proteome</keyword>
<evidence type="ECO:0000256" key="3">
    <source>
        <dbReference type="ARBA" id="ARBA00023125"/>
    </source>
</evidence>
<dbReference type="GO" id="GO:0006355">
    <property type="term" value="P:regulation of DNA-templated transcription"/>
    <property type="evidence" value="ECO:0007669"/>
    <property type="project" value="InterPro"/>
</dbReference>
<dbReference type="GO" id="GO:0005634">
    <property type="term" value="C:nucleus"/>
    <property type="evidence" value="ECO:0007669"/>
    <property type="project" value="InterPro"/>
</dbReference>
<keyword evidence="5" id="KW-0539">Nucleus</keyword>
<evidence type="ECO:0000313" key="7">
    <source>
        <dbReference type="EMBL" id="KAJ5089207.1"/>
    </source>
</evidence>
<dbReference type="GO" id="GO:0045122">
    <property type="term" value="P:aflatoxin biosynthetic process"/>
    <property type="evidence" value="ECO:0007669"/>
    <property type="project" value="InterPro"/>
</dbReference>
<evidence type="ECO:0000256" key="1">
    <source>
        <dbReference type="ARBA" id="ARBA00022723"/>
    </source>
</evidence>
<gene>
    <name evidence="7" type="ORF">N7532_007891</name>
</gene>
<keyword evidence="4" id="KW-0804">Transcription</keyword>
<evidence type="ECO:0000256" key="5">
    <source>
        <dbReference type="ARBA" id="ARBA00023242"/>
    </source>
</evidence>
<dbReference type="Proteomes" id="UP001149074">
    <property type="component" value="Unassembled WGS sequence"/>
</dbReference>
<evidence type="ECO:0000256" key="2">
    <source>
        <dbReference type="ARBA" id="ARBA00023015"/>
    </source>
</evidence>
<dbReference type="AlphaFoldDB" id="A0A9W9K1Z8"/>
<name>A0A9W9K1Z8_9EURO</name>
<accession>A0A9W9K1Z8</accession>
<proteinExistence type="predicted"/>
<dbReference type="OrthoDB" id="2740448at2759"/>
<dbReference type="GO" id="GO:0003677">
    <property type="term" value="F:DNA binding"/>
    <property type="evidence" value="ECO:0007669"/>
    <property type="project" value="UniProtKB-KW"/>
</dbReference>
<protein>
    <recommendedName>
        <fullName evidence="6">Aflatoxin regulatory protein domain-containing protein</fullName>
    </recommendedName>
</protein>
<evidence type="ECO:0000256" key="4">
    <source>
        <dbReference type="ARBA" id="ARBA00023163"/>
    </source>
</evidence>
<reference evidence="7" key="2">
    <citation type="journal article" date="2023" name="IMA Fungus">
        <title>Comparative genomic study of the Penicillium genus elucidates a diverse pangenome and 15 lateral gene transfer events.</title>
        <authorList>
            <person name="Petersen C."/>
            <person name="Sorensen T."/>
            <person name="Nielsen M.R."/>
            <person name="Sondergaard T.E."/>
            <person name="Sorensen J.L."/>
            <person name="Fitzpatrick D.A."/>
            <person name="Frisvad J.C."/>
            <person name="Nielsen K.L."/>
        </authorList>
    </citation>
    <scope>NUCLEOTIDE SEQUENCE</scope>
    <source>
        <strain evidence="7">IBT 30761</strain>
    </source>
</reference>
<evidence type="ECO:0000259" key="6">
    <source>
        <dbReference type="Pfam" id="PF08493"/>
    </source>
</evidence>
<dbReference type="RefSeq" id="XP_056471189.1">
    <property type="nucleotide sequence ID" value="XM_056620383.1"/>
</dbReference>
<keyword evidence="3" id="KW-0238">DNA-binding</keyword>
<dbReference type="EMBL" id="JAPQKI010000009">
    <property type="protein sequence ID" value="KAJ5089207.1"/>
    <property type="molecule type" value="Genomic_DNA"/>
</dbReference>
<comment type="caution">
    <text evidence="7">The sequence shown here is derived from an EMBL/GenBank/DDBJ whole genome shotgun (WGS) entry which is preliminary data.</text>
</comment>
<keyword evidence="2" id="KW-0805">Transcription regulation</keyword>
<feature type="domain" description="Aflatoxin regulatory protein" evidence="6">
    <location>
        <begin position="28"/>
        <end position="128"/>
    </location>
</feature>
<reference evidence="7" key="1">
    <citation type="submission" date="2022-11" db="EMBL/GenBank/DDBJ databases">
        <authorList>
            <person name="Petersen C."/>
        </authorList>
    </citation>
    <scope>NUCLEOTIDE SEQUENCE</scope>
    <source>
        <strain evidence="7">IBT 30761</strain>
    </source>
</reference>
<dbReference type="InterPro" id="IPR013700">
    <property type="entry name" value="AflR"/>
</dbReference>